<proteinExistence type="predicted"/>
<feature type="compositionally biased region" description="Polar residues" evidence="1">
    <location>
        <begin position="24"/>
        <end position="34"/>
    </location>
</feature>
<evidence type="ECO:0000313" key="2">
    <source>
        <dbReference type="EMBL" id="KAG6956338.1"/>
    </source>
</evidence>
<evidence type="ECO:0000256" key="1">
    <source>
        <dbReference type="SAM" id="MobiDB-lite"/>
    </source>
</evidence>
<name>A0A8J5M2Q0_9STRA</name>
<feature type="region of interest" description="Disordered" evidence="1">
    <location>
        <begin position="49"/>
        <end position="103"/>
    </location>
</feature>
<dbReference type="AlphaFoldDB" id="A0A8J5M2Q0"/>
<feature type="compositionally biased region" description="Basic and acidic residues" evidence="1">
    <location>
        <begin position="1"/>
        <end position="11"/>
    </location>
</feature>
<accession>A0A8J5M2Q0</accession>
<evidence type="ECO:0000313" key="3">
    <source>
        <dbReference type="Proteomes" id="UP000709295"/>
    </source>
</evidence>
<feature type="region of interest" description="Disordered" evidence="1">
    <location>
        <begin position="134"/>
        <end position="155"/>
    </location>
</feature>
<organism evidence="2 3">
    <name type="scientific">Phytophthora aleatoria</name>
    <dbReference type="NCBI Taxonomy" id="2496075"/>
    <lineage>
        <taxon>Eukaryota</taxon>
        <taxon>Sar</taxon>
        <taxon>Stramenopiles</taxon>
        <taxon>Oomycota</taxon>
        <taxon>Peronosporomycetes</taxon>
        <taxon>Peronosporales</taxon>
        <taxon>Peronosporaceae</taxon>
        <taxon>Phytophthora</taxon>
    </lineage>
</organism>
<protein>
    <submittedName>
        <fullName evidence="2">Uncharacterized protein</fullName>
    </submittedName>
</protein>
<reference evidence="2" key="1">
    <citation type="submission" date="2021-01" db="EMBL/GenBank/DDBJ databases">
        <title>Phytophthora aleatoria, a newly-described species from Pinus radiata is distinct from Phytophthora cactorum isolates based on comparative genomics.</title>
        <authorList>
            <person name="Mcdougal R."/>
            <person name="Panda P."/>
            <person name="Williams N."/>
            <person name="Studholme D.J."/>
        </authorList>
    </citation>
    <scope>NUCLEOTIDE SEQUENCE</scope>
    <source>
        <strain evidence="2">NZFS 4037</strain>
    </source>
</reference>
<comment type="caution">
    <text evidence="2">The sequence shown here is derived from an EMBL/GenBank/DDBJ whole genome shotgun (WGS) entry which is preliminary data.</text>
</comment>
<feature type="compositionally biased region" description="Polar residues" evidence="1">
    <location>
        <begin position="134"/>
        <end position="143"/>
    </location>
</feature>
<dbReference type="EMBL" id="JAENGY010000806">
    <property type="protein sequence ID" value="KAG6956338.1"/>
    <property type="molecule type" value="Genomic_DNA"/>
</dbReference>
<gene>
    <name evidence="2" type="ORF">JG688_00011464</name>
</gene>
<sequence>MEEQEQADRLSEAFWRADGGVSDTPRQQMRTLSGIQAERRALHARIRATEREEEAARRGRRVLVGEDVPSENGGNRLGNDVHGTKGGGQEGLRCGAAHQGQRREGGDVVLVCVPKDVNACEKSVLSSGPTAFELRTSTSSASVPFQDDSRQLRGR</sequence>
<dbReference type="Proteomes" id="UP000709295">
    <property type="component" value="Unassembled WGS sequence"/>
</dbReference>
<feature type="region of interest" description="Disordered" evidence="1">
    <location>
        <begin position="1"/>
        <end position="35"/>
    </location>
</feature>
<keyword evidence="3" id="KW-1185">Reference proteome</keyword>